<dbReference type="EMBL" id="BK016086">
    <property type="protein sequence ID" value="DAF93602.1"/>
    <property type="molecule type" value="Genomic_DNA"/>
</dbReference>
<accession>A0A8S5UGS5</accession>
<protein>
    <submittedName>
        <fullName evidence="1">Uncharacterized protein</fullName>
    </submittedName>
</protein>
<organism evidence="1">
    <name type="scientific">Myoviridae sp. ctshb19</name>
    <dbReference type="NCBI Taxonomy" id="2825194"/>
    <lineage>
        <taxon>Viruses</taxon>
        <taxon>Duplodnaviria</taxon>
        <taxon>Heunggongvirae</taxon>
        <taxon>Uroviricota</taxon>
        <taxon>Caudoviricetes</taxon>
    </lineage>
</organism>
<proteinExistence type="predicted"/>
<name>A0A8S5UGS5_9CAUD</name>
<reference evidence="1" key="1">
    <citation type="journal article" date="2021" name="Proc. Natl. Acad. Sci. U.S.A.">
        <title>A Catalog of Tens of Thousands of Viruses from Human Metagenomes Reveals Hidden Associations with Chronic Diseases.</title>
        <authorList>
            <person name="Tisza M.J."/>
            <person name="Buck C.B."/>
        </authorList>
    </citation>
    <scope>NUCLEOTIDE SEQUENCE</scope>
    <source>
        <strain evidence="1">Ctshb19</strain>
    </source>
</reference>
<sequence>MTEQIKFPAFFRGVTEFERGWGDRPDGYLVAKDVESFNKRAAEINSQQGDEFSRTNGAEPRPCWVTEDMHNKLQASDDGTVWTANEVSWYIIDRELDPLPAVE</sequence>
<evidence type="ECO:0000313" key="1">
    <source>
        <dbReference type="EMBL" id="DAF93602.1"/>
    </source>
</evidence>